<dbReference type="EMBL" id="BNCP01000019">
    <property type="protein sequence ID" value="GIL80570.1"/>
    <property type="molecule type" value="Genomic_DNA"/>
</dbReference>
<feature type="region of interest" description="Disordered" evidence="1">
    <location>
        <begin position="1"/>
        <end position="22"/>
    </location>
</feature>
<dbReference type="OrthoDB" id="10555142at2759"/>
<reference evidence="3" key="1">
    <citation type="journal article" date="2021" name="Proc. Natl. Acad. Sci. U.S.A.">
        <title>Three genomes in the algal genus Volvox reveal the fate of a haploid sex-determining region after a transition to homothallism.</title>
        <authorList>
            <person name="Yamamoto K."/>
            <person name="Hamaji T."/>
            <person name="Kawai-Toyooka H."/>
            <person name="Matsuzaki R."/>
            <person name="Takahashi F."/>
            <person name="Nishimura Y."/>
            <person name="Kawachi M."/>
            <person name="Noguchi H."/>
            <person name="Minakuchi Y."/>
            <person name="Umen J.G."/>
            <person name="Toyoda A."/>
            <person name="Nozaki H."/>
        </authorList>
    </citation>
    <scope>NUCLEOTIDE SEQUENCE</scope>
    <source>
        <strain evidence="3">NIES-3785</strain>
        <strain evidence="2">NIES-3786</strain>
    </source>
</reference>
<proteinExistence type="predicted"/>
<feature type="compositionally biased region" description="Polar residues" evidence="1">
    <location>
        <begin position="269"/>
        <end position="283"/>
    </location>
</feature>
<evidence type="ECO:0000256" key="1">
    <source>
        <dbReference type="SAM" id="MobiDB-lite"/>
    </source>
</evidence>
<feature type="region of interest" description="Disordered" evidence="1">
    <location>
        <begin position="242"/>
        <end position="295"/>
    </location>
</feature>
<sequence>MVMEDLASAYPSPQPPSADACRKNAATDTDLHLAVTSISDEDARAPTASSARKLVNVTQIPSCKHLPHGPVVGGENGPYVPTTCAAVSCGPCGEPHMGIMCGNGLRSQGTGCWPLHLLDRMGAAEVMAAQDTKSAATSIAQVARLQHQLQQARSLGPGPTAEGDGCPNAAVVFLDTLNVHPVLLEVLQELRIMRAEQMMRAAPAGLRHMETGIAGVAGRQGHQAQQHNMRQQWKDTTIESAEEREGCVDSNLGHGQALQSTGALRGEGQYTTKKGQRKPTSPGSPGGAATGLTRQ</sequence>
<dbReference type="AlphaFoldDB" id="A0A8J4GQ59"/>
<protein>
    <submittedName>
        <fullName evidence="3">Uncharacterized protein</fullName>
    </submittedName>
</protein>
<evidence type="ECO:0000313" key="2">
    <source>
        <dbReference type="EMBL" id="GIL80570.1"/>
    </source>
</evidence>
<evidence type="ECO:0000313" key="4">
    <source>
        <dbReference type="Proteomes" id="UP000722791"/>
    </source>
</evidence>
<name>A0A8J4GQ59_9CHLO</name>
<accession>A0A8J4GQ59</accession>
<gene>
    <name evidence="2" type="ORF">Vretifemale_9757</name>
    <name evidence="3" type="ORF">Vretimale_16009</name>
</gene>
<evidence type="ECO:0000313" key="5">
    <source>
        <dbReference type="Proteomes" id="UP000747110"/>
    </source>
</evidence>
<organism evidence="3 4">
    <name type="scientific">Volvox reticuliferus</name>
    <dbReference type="NCBI Taxonomy" id="1737510"/>
    <lineage>
        <taxon>Eukaryota</taxon>
        <taxon>Viridiplantae</taxon>
        <taxon>Chlorophyta</taxon>
        <taxon>core chlorophytes</taxon>
        <taxon>Chlorophyceae</taxon>
        <taxon>CS clade</taxon>
        <taxon>Chlamydomonadales</taxon>
        <taxon>Volvocaceae</taxon>
        <taxon>Volvox</taxon>
    </lineage>
</organism>
<comment type="caution">
    <text evidence="3">The sequence shown here is derived from an EMBL/GenBank/DDBJ whole genome shotgun (WGS) entry which is preliminary data.</text>
</comment>
<evidence type="ECO:0000313" key="3">
    <source>
        <dbReference type="EMBL" id="GIM12765.1"/>
    </source>
</evidence>
<dbReference type="Proteomes" id="UP000722791">
    <property type="component" value="Unassembled WGS sequence"/>
</dbReference>
<dbReference type="EMBL" id="BNCQ01000045">
    <property type="protein sequence ID" value="GIM12765.1"/>
    <property type="molecule type" value="Genomic_DNA"/>
</dbReference>
<keyword evidence="5" id="KW-1185">Reference proteome</keyword>
<dbReference type="Proteomes" id="UP000747110">
    <property type="component" value="Unassembled WGS sequence"/>
</dbReference>